<dbReference type="STRING" id="1905730.W5S_3368"/>
<dbReference type="PATRIC" id="fig|1166016.3.peg.3426"/>
<dbReference type="GO" id="GO:0003700">
    <property type="term" value="F:DNA-binding transcription factor activity"/>
    <property type="evidence" value="ECO:0007669"/>
    <property type="project" value="InterPro"/>
</dbReference>
<dbReference type="OrthoDB" id="3232829at2"/>
<dbReference type="KEGG" id="ppar:A8F97_01820"/>
<reference evidence="6" key="5">
    <citation type="submission" date="2024-05" db="EMBL/GenBank/DDBJ databases">
        <title>Identification of Pectobacterium versatile causing blackleg of potato from New York State with a whole genome sequencing approach.</title>
        <authorList>
            <person name="Ma X."/>
            <person name="Swingle B."/>
        </authorList>
    </citation>
    <scope>NUCLEOTIDE SEQUENCE</scope>
    <source>
        <strain evidence="6">NY1588A</strain>
    </source>
</reference>
<dbReference type="PANTHER" id="PTHR42756:SF1">
    <property type="entry name" value="TRANSCRIPTIONAL REPRESSOR OF EMRAB OPERON"/>
    <property type="match status" value="1"/>
</dbReference>
<dbReference type="HOGENOM" id="CLU_083287_30_3_6"/>
<dbReference type="PANTHER" id="PTHR42756">
    <property type="entry name" value="TRANSCRIPTIONAL REGULATOR, MARR"/>
    <property type="match status" value="1"/>
</dbReference>
<evidence type="ECO:0000313" key="8">
    <source>
        <dbReference type="Proteomes" id="UP000008044"/>
    </source>
</evidence>
<dbReference type="Gene3D" id="1.10.10.10">
    <property type="entry name" value="Winged helix-like DNA-binding domain superfamily/Winged helix DNA-binding domain"/>
    <property type="match status" value="1"/>
</dbReference>
<evidence type="ECO:0000313" key="5">
    <source>
        <dbReference type="EMBL" id="AFI91442.1"/>
    </source>
</evidence>
<sequence length="148" mass="17126">MHRLDELGRQLNHLDNLFQQWMKKLGFNQNAFAVLHSLAVSPDGKCTQKYICERWSLPKQTVFSICKLFKEQGLIDIAESEHDKREKILTLTELGKKRTQPILTQSQILSERAFGALGQEQTQQLFSNLEGFCRVFEQEMDNVPGRSE</sequence>
<keyword evidence="10" id="KW-1185">Reference proteome</keyword>
<dbReference type="Proteomes" id="UP000269665">
    <property type="component" value="Unassembled WGS sequence"/>
</dbReference>
<dbReference type="eggNOG" id="COG1846">
    <property type="taxonomic scope" value="Bacteria"/>
</dbReference>
<evidence type="ECO:0000313" key="10">
    <source>
        <dbReference type="Proteomes" id="UP001194579"/>
    </source>
</evidence>
<dbReference type="InterPro" id="IPR000835">
    <property type="entry name" value="HTH_MarR-typ"/>
</dbReference>
<dbReference type="EMBL" id="WABS01000034">
    <property type="protein sequence ID" value="MBI0556002.1"/>
    <property type="molecule type" value="Genomic_DNA"/>
</dbReference>
<dbReference type="EMBL" id="PSZG01000001">
    <property type="protein sequence ID" value="RKO77382.1"/>
    <property type="molecule type" value="Genomic_DNA"/>
</dbReference>
<reference evidence="5 8" key="1">
    <citation type="journal article" date="2012" name="J. Bacteriol.">
        <title>Genome sequence of Pectobacterium sp. strain SCC3193.</title>
        <authorList>
            <person name="Koskinen J.P."/>
            <person name="Laine P."/>
            <person name="Niemi O."/>
            <person name="Nykyri J."/>
            <person name="Harjunpaa H."/>
            <person name="Auvinen P."/>
            <person name="Paulin L."/>
            <person name="Pirhonen M."/>
            <person name="Palva T."/>
            <person name="Holm L."/>
        </authorList>
    </citation>
    <scope>NUCLEOTIDE SEQUENCE [LARGE SCALE GENOMIC DNA]</scope>
    <source>
        <strain evidence="5 8">SCC3193</strain>
    </source>
</reference>
<dbReference type="Gene3D" id="6.10.250.820">
    <property type="match status" value="1"/>
</dbReference>
<dbReference type="InterPro" id="IPR036388">
    <property type="entry name" value="WH-like_DNA-bd_sf"/>
</dbReference>
<protein>
    <submittedName>
        <fullName evidence="7">MarR family transcriptional regulator</fullName>
    </submittedName>
    <submittedName>
        <fullName evidence="5">Transcriptional regulator, MarR family</fullName>
    </submittedName>
    <submittedName>
        <fullName evidence="6">Winged helix-turn-helix transcriptional regulator</fullName>
    </submittedName>
</protein>
<keyword evidence="1" id="KW-0805">Transcription regulation</keyword>
<keyword evidence="3" id="KW-0804">Transcription</keyword>
<dbReference type="PROSITE" id="PS50995">
    <property type="entry name" value="HTH_MARR_2"/>
    <property type="match status" value="1"/>
</dbReference>
<proteinExistence type="predicted"/>
<evidence type="ECO:0000256" key="3">
    <source>
        <dbReference type="ARBA" id="ARBA00023163"/>
    </source>
</evidence>
<evidence type="ECO:0000259" key="4">
    <source>
        <dbReference type="PROSITE" id="PS50995"/>
    </source>
</evidence>
<reference evidence="10" key="4">
    <citation type="submission" date="2023-07" db="EMBL/GenBank/DDBJ databases">
        <title>Identification of Pectobacterium versatile causing blackleg of potato from New York State with a whole genome sequencing approach.</title>
        <authorList>
            <person name="Ma X."/>
            <person name="Swingle B."/>
        </authorList>
    </citation>
    <scope>NUCLEOTIDE SEQUENCE [LARGE SCALE GENOMIC DNA]</scope>
    <source>
        <strain evidence="10">NY1588A</strain>
    </source>
</reference>
<dbReference type="EMBL" id="CP003415">
    <property type="protein sequence ID" value="AFI91442.1"/>
    <property type="molecule type" value="Genomic_DNA"/>
</dbReference>
<dbReference type="InterPro" id="IPR036390">
    <property type="entry name" value="WH_DNA-bd_sf"/>
</dbReference>
<evidence type="ECO:0000313" key="6">
    <source>
        <dbReference type="EMBL" id="MBI0556002.1"/>
    </source>
</evidence>
<dbReference type="SUPFAM" id="SSF46785">
    <property type="entry name" value="Winged helix' DNA-binding domain"/>
    <property type="match status" value="1"/>
</dbReference>
<dbReference type="Pfam" id="PF12802">
    <property type="entry name" value="MarR_2"/>
    <property type="match status" value="1"/>
</dbReference>
<dbReference type="KEGG" id="pec:W5S_3368"/>
<name>A0A0H3I8A3_PECPM</name>
<dbReference type="GeneID" id="45848189"/>
<feature type="domain" description="HTH marR-type" evidence="4">
    <location>
        <begin position="1"/>
        <end position="134"/>
    </location>
</feature>
<reference evidence="5" key="2">
    <citation type="submission" date="2012-03" db="EMBL/GenBank/DDBJ databases">
        <authorList>
            <person name="Koskinen P."/>
            <person name="Laine P."/>
            <person name="Niemi O."/>
            <person name="Nykyri J."/>
            <person name="Harjunpaa H."/>
            <person name="Auvinen P."/>
            <person name="Paulin L."/>
            <person name="Pirhonen M."/>
            <person name="Palva T."/>
            <person name="Holm L."/>
        </authorList>
    </citation>
    <scope>NUCLEOTIDE SEQUENCE</scope>
    <source>
        <strain evidence="5">SCC3193</strain>
    </source>
</reference>
<evidence type="ECO:0000313" key="9">
    <source>
        <dbReference type="Proteomes" id="UP000269665"/>
    </source>
</evidence>
<evidence type="ECO:0000313" key="7">
    <source>
        <dbReference type="EMBL" id="RKO77382.1"/>
    </source>
</evidence>
<evidence type="ECO:0000256" key="1">
    <source>
        <dbReference type="ARBA" id="ARBA00023015"/>
    </source>
</evidence>
<reference evidence="7 9" key="3">
    <citation type="journal article" date="2018" name="BMC Genomics">
        <title>High genomic variability in the plant pathogenic bacterium Pectobacterium parmentieri deciphered from de novo assembled complete genomes.</title>
        <authorList>
            <person name="Zoledowska S."/>
            <person name="Motyka-Pomagruk A."/>
            <person name="Sledz W."/>
            <person name="Mengoni A."/>
            <person name="Lojkowska E."/>
        </authorList>
    </citation>
    <scope>NUCLEOTIDE SEQUENCE [LARGE SCALE GENOMIC DNA]</scope>
    <source>
        <strain evidence="7 9">IFB5626</strain>
    </source>
</reference>
<accession>A0A0H3I8A3</accession>
<dbReference type="AlphaFoldDB" id="A0A0H3I8A3"/>
<dbReference type="Proteomes" id="UP001194579">
    <property type="component" value="Unassembled WGS sequence"/>
</dbReference>
<dbReference type="OMA" id="TQKQICD"/>
<dbReference type="SMART" id="SM00347">
    <property type="entry name" value="HTH_MARR"/>
    <property type="match status" value="1"/>
</dbReference>
<organism evidence="5 8">
    <name type="scientific">Pectobacterium parmentieri</name>
    <dbReference type="NCBI Taxonomy" id="1905730"/>
    <lineage>
        <taxon>Bacteria</taxon>
        <taxon>Pseudomonadati</taxon>
        <taxon>Pseudomonadota</taxon>
        <taxon>Gammaproteobacteria</taxon>
        <taxon>Enterobacterales</taxon>
        <taxon>Pectobacteriaceae</taxon>
        <taxon>Pectobacterium</taxon>
    </lineage>
</organism>
<gene>
    <name evidence="5" type="ordered locus">W5S_3368</name>
    <name evidence="7" type="ORF">C5E00_11535</name>
    <name evidence="6" type="ORF">F6Q06_16145</name>
</gene>
<keyword evidence="2" id="KW-0238">DNA-binding</keyword>
<dbReference type="GO" id="GO:0003677">
    <property type="term" value="F:DNA binding"/>
    <property type="evidence" value="ECO:0007669"/>
    <property type="project" value="UniProtKB-KW"/>
</dbReference>
<evidence type="ECO:0000256" key="2">
    <source>
        <dbReference type="ARBA" id="ARBA00023125"/>
    </source>
</evidence>
<dbReference type="Proteomes" id="UP000008044">
    <property type="component" value="Chromosome"/>
</dbReference>
<dbReference type="RefSeq" id="WP_014700919.1">
    <property type="nucleotide sequence ID" value="NC_017845.1"/>
</dbReference>